<gene>
    <name evidence="1" type="ORF">FA95DRAFT_1592095</name>
</gene>
<comment type="caution">
    <text evidence="1">The sequence shown here is derived from an EMBL/GenBank/DDBJ whole genome shotgun (WGS) entry which is preliminary data.</text>
</comment>
<accession>A0ACB8SD25</accession>
<sequence length="154" mass="17151">MNFIEIDWNGPNSRPGYKASTIHGWLVKMRGTLIGSESIRQAGRREMKEARAIRAYRRQREKGKTSPASTHGGFHLIPSSKKPPPPPRRGGDRHAVPLPRRDTTRSHHRHHSERDARPQGPSRHQSGRSGRSGVSSKPRGPPAGPTRAADLRSM</sequence>
<evidence type="ECO:0000313" key="1">
    <source>
        <dbReference type="EMBL" id="KAI0053820.1"/>
    </source>
</evidence>
<reference evidence="1" key="2">
    <citation type="journal article" date="2022" name="New Phytol.">
        <title>Evolutionary transition to the ectomycorrhizal habit in the genomes of a hyperdiverse lineage of mushroom-forming fungi.</title>
        <authorList>
            <person name="Looney B."/>
            <person name="Miyauchi S."/>
            <person name="Morin E."/>
            <person name="Drula E."/>
            <person name="Courty P.E."/>
            <person name="Kohler A."/>
            <person name="Kuo A."/>
            <person name="LaButti K."/>
            <person name="Pangilinan J."/>
            <person name="Lipzen A."/>
            <person name="Riley R."/>
            <person name="Andreopoulos W."/>
            <person name="He G."/>
            <person name="Johnson J."/>
            <person name="Nolan M."/>
            <person name="Tritt A."/>
            <person name="Barry K.W."/>
            <person name="Grigoriev I.V."/>
            <person name="Nagy L.G."/>
            <person name="Hibbett D."/>
            <person name="Henrissat B."/>
            <person name="Matheny P.B."/>
            <person name="Labbe J."/>
            <person name="Martin F.M."/>
        </authorList>
    </citation>
    <scope>NUCLEOTIDE SEQUENCE</scope>
    <source>
        <strain evidence="1">FP105234-sp</strain>
    </source>
</reference>
<keyword evidence="2" id="KW-1185">Reference proteome</keyword>
<dbReference type="Proteomes" id="UP000814033">
    <property type="component" value="Unassembled WGS sequence"/>
</dbReference>
<dbReference type="EMBL" id="MU275839">
    <property type="protein sequence ID" value="KAI0053820.1"/>
    <property type="molecule type" value="Genomic_DNA"/>
</dbReference>
<evidence type="ECO:0000313" key="2">
    <source>
        <dbReference type="Proteomes" id="UP000814033"/>
    </source>
</evidence>
<organism evidence="1 2">
    <name type="scientific">Auriscalpium vulgare</name>
    <dbReference type="NCBI Taxonomy" id="40419"/>
    <lineage>
        <taxon>Eukaryota</taxon>
        <taxon>Fungi</taxon>
        <taxon>Dikarya</taxon>
        <taxon>Basidiomycota</taxon>
        <taxon>Agaricomycotina</taxon>
        <taxon>Agaricomycetes</taxon>
        <taxon>Russulales</taxon>
        <taxon>Auriscalpiaceae</taxon>
        <taxon>Auriscalpium</taxon>
    </lineage>
</organism>
<reference evidence="1" key="1">
    <citation type="submission" date="2021-02" db="EMBL/GenBank/DDBJ databases">
        <authorList>
            <consortium name="DOE Joint Genome Institute"/>
            <person name="Ahrendt S."/>
            <person name="Looney B.P."/>
            <person name="Miyauchi S."/>
            <person name="Morin E."/>
            <person name="Drula E."/>
            <person name="Courty P.E."/>
            <person name="Chicoki N."/>
            <person name="Fauchery L."/>
            <person name="Kohler A."/>
            <person name="Kuo A."/>
            <person name="Labutti K."/>
            <person name="Pangilinan J."/>
            <person name="Lipzen A."/>
            <person name="Riley R."/>
            <person name="Andreopoulos W."/>
            <person name="He G."/>
            <person name="Johnson J."/>
            <person name="Barry K.W."/>
            <person name="Grigoriev I.V."/>
            <person name="Nagy L."/>
            <person name="Hibbett D."/>
            <person name="Henrissat B."/>
            <person name="Matheny P.B."/>
            <person name="Labbe J."/>
            <person name="Martin F."/>
        </authorList>
    </citation>
    <scope>NUCLEOTIDE SEQUENCE</scope>
    <source>
        <strain evidence="1">FP105234-sp</strain>
    </source>
</reference>
<name>A0ACB8SD25_9AGAM</name>
<protein>
    <submittedName>
        <fullName evidence="1">Uncharacterized protein</fullName>
    </submittedName>
</protein>
<proteinExistence type="predicted"/>